<feature type="compositionally biased region" description="Basic and acidic residues" evidence="6">
    <location>
        <begin position="303"/>
        <end position="318"/>
    </location>
</feature>
<feature type="domain" description="ENTH" evidence="7">
    <location>
        <begin position="18"/>
        <end position="150"/>
    </location>
</feature>
<dbReference type="PANTHER" id="PTHR12276">
    <property type="entry name" value="EPSIN/ENT-RELATED"/>
    <property type="match status" value="1"/>
</dbReference>
<dbReference type="GO" id="GO:0005886">
    <property type="term" value="C:plasma membrane"/>
    <property type="evidence" value="ECO:0007669"/>
    <property type="project" value="TreeGrafter"/>
</dbReference>
<name>A0A9D5CCZ8_9LILI</name>
<comment type="subcellular location">
    <subcellularLocation>
        <location evidence="1">Cytoplasmic vesicle</location>
        <location evidence="1">Clathrin-coated vesicle</location>
    </subcellularLocation>
    <subcellularLocation>
        <location evidence="2">Golgi apparatus</location>
    </subcellularLocation>
</comment>
<dbReference type="InterPro" id="IPR013809">
    <property type="entry name" value="ENTH"/>
</dbReference>
<organism evidence="8 9">
    <name type="scientific">Dioscorea zingiberensis</name>
    <dbReference type="NCBI Taxonomy" id="325984"/>
    <lineage>
        <taxon>Eukaryota</taxon>
        <taxon>Viridiplantae</taxon>
        <taxon>Streptophyta</taxon>
        <taxon>Embryophyta</taxon>
        <taxon>Tracheophyta</taxon>
        <taxon>Spermatophyta</taxon>
        <taxon>Magnoliopsida</taxon>
        <taxon>Liliopsida</taxon>
        <taxon>Dioscoreales</taxon>
        <taxon>Dioscoreaceae</taxon>
        <taxon>Dioscorea</taxon>
    </lineage>
</organism>
<dbReference type="GO" id="GO:0005543">
    <property type="term" value="F:phospholipid binding"/>
    <property type="evidence" value="ECO:0007669"/>
    <property type="project" value="TreeGrafter"/>
</dbReference>
<evidence type="ECO:0000256" key="6">
    <source>
        <dbReference type="SAM" id="MobiDB-lite"/>
    </source>
</evidence>
<evidence type="ECO:0000256" key="1">
    <source>
        <dbReference type="ARBA" id="ARBA00004132"/>
    </source>
</evidence>
<gene>
    <name evidence="8" type="ORF">J5N97_023367</name>
</gene>
<dbReference type="CDD" id="cd03571">
    <property type="entry name" value="ENTH"/>
    <property type="match status" value="1"/>
</dbReference>
<comment type="caution">
    <text evidence="8">The sequence shown here is derived from an EMBL/GenBank/DDBJ whole genome shotgun (WGS) entry which is preliminary data.</text>
</comment>
<proteinExistence type="inferred from homology"/>
<dbReference type="SUPFAM" id="SSF48464">
    <property type="entry name" value="ENTH/VHS domain"/>
    <property type="match status" value="1"/>
</dbReference>
<dbReference type="EMBL" id="JAGGNH010000006">
    <property type="protein sequence ID" value="KAJ0970490.1"/>
    <property type="molecule type" value="Genomic_DNA"/>
</dbReference>
<dbReference type="GO" id="GO:0005794">
    <property type="term" value="C:Golgi apparatus"/>
    <property type="evidence" value="ECO:0007669"/>
    <property type="project" value="UniProtKB-SubCell"/>
</dbReference>
<evidence type="ECO:0000313" key="8">
    <source>
        <dbReference type="EMBL" id="KAJ0970490.1"/>
    </source>
</evidence>
<dbReference type="FunFam" id="1.25.40.90:FF:000006">
    <property type="entry name" value="Clathrin interactor 1"/>
    <property type="match status" value="1"/>
</dbReference>
<accession>A0A9D5CCZ8</accession>
<dbReference type="Pfam" id="PF01417">
    <property type="entry name" value="ENTH"/>
    <property type="match status" value="1"/>
</dbReference>
<feature type="region of interest" description="Disordered" evidence="6">
    <location>
        <begin position="544"/>
        <end position="566"/>
    </location>
</feature>
<feature type="region of interest" description="Disordered" evidence="6">
    <location>
        <begin position="152"/>
        <end position="361"/>
    </location>
</feature>
<feature type="compositionally biased region" description="Basic and acidic residues" evidence="6">
    <location>
        <begin position="253"/>
        <end position="262"/>
    </location>
</feature>
<keyword evidence="9" id="KW-1185">Reference proteome</keyword>
<feature type="region of interest" description="Disordered" evidence="6">
    <location>
        <begin position="815"/>
        <end position="846"/>
    </location>
</feature>
<feature type="compositionally biased region" description="Basic and acidic residues" evidence="6">
    <location>
        <begin position="177"/>
        <end position="243"/>
    </location>
</feature>
<evidence type="ECO:0000259" key="7">
    <source>
        <dbReference type="PROSITE" id="PS50942"/>
    </source>
</evidence>
<sequence>MKKVFDQTVRDLKREVNKKVLKVPTVEQKILDATSNEPWGPHGSDLGDIAQATRNYHEYQMIMNVIWKRINDTGKNWRHVYKALTVLEYLVANGSERVIDEIREHAYQLSTLSDFQYIDSSGRDQGSNVRRRSLSLVSLVNDKERIHEVRQKALENKDKYRGTSSTGGAYKPGGYGDRYDDDRYGNREDDRNGYGKERDWGSRDDERYGRSNGRDGGRYGRDPDDRYGRDGYRDDDYRGRGSDDFQYGSRNRRSTDRDTDRSYEDDDRYSTRSSGGRGDAFPQDERPELKLSDPVGAPPSYEEAVKDTQNHIQDEKDGASSAASTQNASSPVAPKVSSPTASTGQGPDHVVESVPVTAPTDVVDSFDEFDPRCSAPAAPPATTSPEMDFFGSLSVSDSANSLALMPVAPGAKLSEPDKSNSGYGTDFVALSTASAVMSEPGENPFGDPPFKATPQENFPDQLQSSKSTTSFEPPSMVGGAESFPPPATKIETVPNFDFGDTLGGLTYAPSIPNDQHSTANLASQPLGFLEAQATNDILDALLPPMGPSTVTSSLPPQPAGPTHMQTAQMSLPAQTEMSASLAPQSVQFPLQVPQPRAPSSIQTAPPGLVPQTSSTAASYDPLAAFTTAGPSIKTQPSMEKFEPKSTVWADTLSRGLVNLNISGPKINPLADIGIDFESMNRKEKRKEAKSSAVPVTSTITMGKAMGTGSGIGRAGASGLAPPPNAMVSSGIGMGMGVGPGMGMGVGMGGGSYGGSYGGGMNQPMNQPMGMGMNMNMGMGMGMNMNMGMGMGMNMGMGPGASMRPPMGMPPSMGMPPPGPGMPGAGYNPMMGQGPYTSQQQYGGGYR</sequence>
<dbReference type="PANTHER" id="PTHR12276:SF91">
    <property type="entry name" value="CLATHRIN INTERACTOR EPSIN 2-RELATED"/>
    <property type="match status" value="1"/>
</dbReference>
<evidence type="ECO:0000256" key="3">
    <source>
        <dbReference type="ARBA" id="ARBA00010130"/>
    </source>
</evidence>
<comment type="similarity">
    <text evidence="3">Belongs to the epsin family.</text>
</comment>
<dbReference type="GO" id="GO:0006897">
    <property type="term" value="P:endocytosis"/>
    <property type="evidence" value="ECO:0007669"/>
    <property type="project" value="TreeGrafter"/>
</dbReference>
<feature type="compositionally biased region" description="Low complexity" evidence="6">
    <location>
        <begin position="319"/>
        <end position="342"/>
    </location>
</feature>
<dbReference type="AlphaFoldDB" id="A0A9D5CCZ8"/>
<feature type="compositionally biased region" description="Basic and acidic residues" evidence="6">
    <location>
        <begin position="152"/>
        <end position="161"/>
    </location>
</feature>
<feature type="compositionally biased region" description="Polar residues" evidence="6">
    <location>
        <begin position="454"/>
        <end position="472"/>
    </location>
</feature>
<keyword evidence="4" id="KW-0333">Golgi apparatus</keyword>
<evidence type="ECO:0000313" key="9">
    <source>
        <dbReference type="Proteomes" id="UP001085076"/>
    </source>
</evidence>
<evidence type="ECO:0000256" key="4">
    <source>
        <dbReference type="ARBA" id="ARBA00023034"/>
    </source>
</evidence>
<dbReference type="Gene3D" id="1.25.40.90">
    <property type="match status" value="1"/>
</dbReference>
<reference evidence="8" key="2">
    <citation type="journal article" date="2022" name="Hortic Res">
        <title>The genome of Dioscorea zingiberensis sheds light on the biosynthesis, origin and evolution of the medicinally important diosgenin saponins.</title>
        <authorList>
            <person name="Li Y."/>
            <person name="Tan C."/>
            <person name="Li Z."/>
            <person name="Guo J."/>
            <person name="Li S."/>
            <person name="Chen X."/>
            <person name="Wang C."/>
            <person name="Dai X."/>
            <person name="Yang H."/>
            <person name="Song W."/>
            <person name="Hou L."/>
            <person name="Xu J."/>
            <person name="Tong Z."/>
            <person name="Xu A."/>
            <person name="Yuan X."/>
            <person name="Wang W."/>
            <person name="Yang Q."/>
            <person name="Chen L."/>
            <person name="Sun Z."/>
            <person name="Wang K."/>
            <person name="Pan B."/>
            <person name="Chen J."/>
            <person name="Bao Y."/>
            <person name="Liu F."/>
            <person name="Qi X."/>
            <person name="Gang D.R."/>
            <person name="Wen J."/>
            <person name="Li J."/>
        </authorList>
    </citation>
    <scope>NUCLEOTIDE SEQUENCE</scope>
    <source>
        <strain evidence="8">Dzin_1.0</strain>
    </source>
</reference>
<evidence type="ECO:0000256" key="5">
    <source>
        <dbReference type="ARBA" id="ARBA00023329"/>
    </source>
</evidence>
<dbReference type="GO" id="GO:0030276">
    <property type="term" value="F:clathrin binding"/>
    <property type="evidence" value="ECO:0007669"/>
    <property type="project" value="TreeGrafter"/>
</dbReference>
<dbReference type="OrthoDB" id="4033880at2759"/>
<reference evidence="8" key="1">
    <citation type="submission" date="2021-03" db="EMBL/GenBank/DDBJ databases">
        <authorList>
            <person name="Li Z."/>
            <person name="Yang C."/>
        </authorList>
    </citation>
    <scope>NUCLEOTIDE SEQUENCE</scope>
    <source>
        <strain evidence="8">Dzin_1.0</strain>
        <tissue evidence="8">Leaf</tissue>
    </source>
</reference>
<dbReference type="InterPro" id="IPR008942">
    <property type="entry name" value="ENTH_VHS"/>
</dbReference>
<evidence type="ECO:0000256" key="2">
    <source>
        <dbReference type="ARBA" id="ARBA00004555"/>
    </source>
</evidence>
<dbReference type="PROSITE" id="PS50942">
    <property type="entry name" value="ENTH"/>
    <property type="match status" value="1"/>
</dbReference>
<dbReference type="GO" id="GO:0030125">
    <property type="term" value="C:clathrin vesicle coat"/>
    <property type="evidence" value="ECO:0007669"/>
    <property type="project" value="TreeGrafter"/>
</dbReference>
<dbReference type="GO" id="GO:0005768">
    <property type="term" value="C:endosome"/>
    <property type="evidence" value="ECO:0007669"/>
    <property type="project" value="TreeGrafter"/>
</dbReference>
<feature type="region of interest" description="Disordered" evidence="6">
    <location>
        <begin position="437"/>
        <end position="495"/>
    </location>
</feature>
<dbReference type="Proteomes" id="UP001085076">
    <property type="component" value="Miscellaneous, Linkage group lg06"/>
</dbReference>
<protein>
    <recommendedName>
        <fullName evidence="7">ENTH domain-containing protein</fullName>
    </recommendedName>
</protein>
<dbReference type="SMART" id="SM00273">
    <property type="entry name" value="ENTH"/>
    <property type="match status" value="1"/>
</dbReference>
<keyword evidence="5" id="KW-0968">Cytoplasmic vesicle</keyword>